<keyword evidence="3" id="KW-1185">Reference proteome</keyword>
<proteinExistence type="predicted"/>
<sequence length="162" mass="18102">MSHLSQSQPILDPSTCHALTLPFKSNDGKHASYVKDPGPGSNEGQTSRRFRIPNRKKPQTRKTSSEENIKNHFEKTLSSSLSFSRRRFAGTLIRSAGNQNNSAVRAVDERTIGEQLRDQTGRISSPDGGSILLLLLLRIVMEFSEMQLNDDAFELCPEMLKT</sequence>
<evidence type="ECO:0000313" key="2">
    <source>
        <dbReference type="EMBL" id="KAK7847732.1"/>
    </source>
</evidence>
<reference evidence="2 3" key="1">
    <citation type="journal article" date="2018" name="Sci. Data">
        <title>The draft genome sequence of cork oak.</title>
        <authorList>
            <person name="Ramos A.M."/>
            <person name="Usie A."/>
            <person name="Barbosa P."/>
            <person name="Barros P.M."/>
            <person name="Capote T."/>
            <person name="Chaves I."/>
            <person name="Simoes F."/>
            <person name="Abreu I."/>
            <person name="Carrasquinho I."/>
            <person name="Faro C."/>
            <person name="Guimaraes J.B."/>
            <person name="Mendonca D."/>
            <person name="Nobrega F."/>
            <person name="Rodrigues L."/>
            <person name="Saibo N.J.M."/>
            <person name="Varela M.C."/>
            <person name="Egas C."/>
            <person name="Matos J."/>
            <person name="Miguel C.M."/>
            <person name="Oliveira M.M."/>
            <person name="Ricardo C.P."/>
            <person name="Goncalves S."/>
        </authorList>
    </citation>
    <scope>NUCLEOTIDE SEQUENCE [LARGE SCALE GENOMIC DNA]</scope>
    <source>
        <strain evidence="3">cv. HL8</strain>
    </source>
</reference>
<gene>
    <name evidence="2" type="ORF">CFP56_006218</name>
</gene>
<feature type="compositionally biased region" description="Basic residues" evidence="1">
    <location>
        <begin position="48"/>
        <end position="60"/>
    </location>
</feature>
<dbReference type="Proteomes" id="UP000237347">
    <property type="component" value="Unassembled WGS sequence"/>
</dbReference>
<accession>A0AAW0L8J0</accession>
<evidence type="ECO:0000313" key="3">
    <source>
        <dbReference type="Proteomes" id="UP000237347"/>
    </source>
</evidence>
<dbReference type="AlphaFoldDB" id="A0AAW0L8J0"/>
<dbReference type="EMBL" id="PKMF04000136">
    <property type="protein sequence ID" value="KAK7847732.1"/>
    <property type="molecule type" value="Genomic_DNA"/>
</dbReference>
<organism evidence="2 3">
    <name type="scientific">Quercus suber</name>
    <name type="common">Cork oak</name>
    <dbReference type="NCBI Taxonomy" id="58331"/>
    <lineage>
        <taxon>Eukaryota</taxon>
        <taxon>Viridiplantae</taxon>
        <taxon>Streptophyta</taxon>
        <taxon>Embryophyta</taxon>
        <taxon>Tracheophyta</taxon>
        <taxon>Spermatophyta</taxon>
        <taxon>Magnoliopsida</taxon>
        <taxon>eudicotyledons</taxon>
        <taxon>Gunneridae</taxon>
        <taxon>Pentapetalae</taxon>
        <taxon>rosids</taxon>
        <taxon>fabids</taxon>
        <taxon>Fagales</taxon>
        <taxon>Fagaceae</taxon>
        <taxon>Quercus</taxon>
    </lineage>
</organism>
<evidence type="ECO:0000256" key="1">
    <source>
        <dbReference type="SAM" id="MobiDB-lite"/>
    </source>
</evidence>
<name>A0AAW0L8J0_QUESU</name>
<comment type="caution">
    <text evidence="2">The sequence shown here is derived from an EMBL/GenBank/DDBJ whole genome shotgun (WGS) entry which is preliminary data.</text>
</comment>
<feature type="region of interest" description="Disordered" evidence="1">
    <location>
        <begin position="21"/>
        <end position="71"/>
    </location>
</feature>
<protein>
    <submittedName>
        <fullName evidence="2">Uncharacterized protein</fullName>
    </submittedName>
</protein>